<organism evidence="2 3">
    <name type="scientific">Portunus trituberculatus</name>
    <name type="common">Swimming crab</name>
    <name type="synonym">Neptunus trituberculatus</name>
    <dbReference type="NCBI Taxonomy" id="210409"/>
    <lineage>
        <taxon>Eukaryota</taxon>
        <taxon>Metazoa</taxon>
        <taxon>Ecdysozoa</taxon>
        <taxon>Arthropoda</taxon>
        <taxon>Crustacea</taxon>
        <taxon>Multicrustacea</taxon>
        <taxon>Malacostraca</taxon>
        <taxon>Eumalacostraca</taxon>
        <taxon>Eucarida</taxon>
        <taxon>Decapoda</taxon>
        <taxon>Pleocyemata</taxon>
        <taxon>Brachyura</taxon>
        <taxon>Eubrachyura</taxon>
        <taxon>Portunoidea</taxon>
        <taxon>Portunidae</taxon>
        <taxon>Portuninae</taxon>
        <taxon>Portunus</taxon>
    </lineage>
</organism>
<dbReference type="EMBL" id="VSRR010012464">
    <property type="protein sequence ID" value="MPC54577.1"/>
    <property type="molecule type" value="Genomic_DNA"/>
</dbReference>
<reference evidence="2 3" key="1">
    <citation type="submission" date="2019-05" db="EMBL/GenBank/DDBJ databases">
        <title>Another draft genome of Portunus trituberculatus and its Hox gene families provides insights of decapod evolution.</title>
        <authorList>
            <person name="Jeong J.-H."/>
            <person name="Song I."/>
            <person name="Kim S."/>
            <person name="Choi T."/>
            <person name="Kim D."/>
            <person name="Ryu S."/>
            <person name="Kim W."/>
        </authorList>
    </citation>
    <scope>NUCLEOTIDE SEQUENCE [LARGE SCALE GENOMIC DNA]</scope>
    <source>
        <tissue evidence="2">Muscle</tissue>
    </source>
</reference>
<name>A0A5B7GB31_PORTR</name>
<comment type="caution">
    <text evidence="2">The sequence shown here is derived from an EMBL/GenBank/DDBJ whole genome shotgun (WGS) entry which is preliminary data.</text>
</comment>
<sequence>MKGVAGGAEQSVGRRPDKCMRPYVRLCRGDRRQPSGTTAMGRRRSAEARRGVGRLPRRARLGSRVEAYCHEGAGRRHVRAYHKFGEHTRVCSALGKHAGLGHEFCRRKGVCFGLGRRAKACYGLGRRTRVCYGLSRNTRVCYGLKKHTRVSRRGSTT</sequence>
<accession>A0A5B7GB31</accession>
<dbReference type="AlphaFoldDB" id="A0A5B7GB31"/>
<feature type="region of interest" description="Disordered" evidence="1">
    <location>
        <begin position="29"/>
        <end position="52"/>
    </location>
</feature>
<proteinExistence type="predicted"/>
<keyword evidence="3" id="KW-1185">Reference proteome</keyword>
<evidence type="ECO:0000256" key="1">
    <source>
        <dbReference type="SAM" id="MobiDB-lite"/>
    </source>
</evidence>
<dbReference type="Proteomes" id="UP000324222">
    <property type="component" value="Unassembled WGS sequence"/>
</dbReference>
<gene>
    <name evidence="2" type="ORF">E2C01_048498</name>
</gene>
<evidence type="ECO:0000313" key="2">
    <source>
        <dbReference type="EMBL" id="MPC54577.1"/>
    </source>
</evidence>
<evidence type="ECO:0000313" key="3">
    <source>
        <dbReference type="Proteomes" id="UP000324222"/>
    </source>
</evidence>
<protein>
    <submittedName>
        <fullName evidence="2">Uncharacterized protein</fullName>
    </submittedName>
</protein>